<organism evidence="2 3">
    <name type="scientific">Nocardioides guangzhouensis</name>
    <dbReference type="NCBI Taxonomy" id="2497878"/>
    <lineage>
        <taxon>Bacteria</taxon>
        <taxon>Bacillati</taxon>
        <taxon>Actinomycetota</taxon>
        <taxon>Actinomycetes</taxon>
        <taxon>Propionibacteriales</taxon>
        <taxon>Nocardioidaceae</taxon>
        <taxon>Nocardioides</taxon>
    </lineage>
</organism>
<dbReference type="InterPro" id="IPR050508">
    <property type="entry name" value="Methyltransf_Superfamily"/>
</dbReference>
<protein>
    <submittedName>
        <fullName evidence="2">Class I SAM-dependent methyltransferase</fullName>
    </submittedName>
</protein>
<dbReference type="InterPro" id="IPR029063">
    <property type="entry name" value="SAM-dependent_MTases_sf"/>
</dbReference>
<comment type="caution">
    <text evidence="2">The sequence shown here is derived from an EMBL/GenBank/DDBJ whole genome shotgun (WGS) entry which is preliminary data.</text>
</comment>
<dbReference type="Proteomes" id="UP000295198">
    <property type="component" value="Unassembled WGS sequence"/>
</dbReference>
<dbReference type="EMBL" id="SDKM01000002">
    <property type="protein sequence ID" value="RYP88769.1"/>
    <property type="molecule type" value="Genomic_DNA"/>
</dbReference>
<keyword evidence="3" id="KW-1185">Reference proteome</keyword>
<dbReference type="GO" id="GO:0008168">
    <property type="term" value="F:methyltransferase activity"/>
    <property type="evidence" value="ECO:0007669"/>
    <property type="project" value="UniProtKB-KW"/>
</dbReference>
<feature type="domain" description="Methyltransferase" evidence="1">
    <location>
        <begin position="43"/>
        <end position="133"/>
    </location>
</feature>
<dbReference type="OrthoDB" id="9805171at2"/>
<evidence type="ECO:0000313" key="3">
    <source>
        <dbReference type="Proteomes" id="UP000295198"/>
    </source>
</evidence>
<keyword evidence="2" id="KW-0489">Methyltransferase</keyword>
<proteinExistence type="predicted"/>
<keyword evidence="2" id="KW-0808">Transferase</keyword>
<gene>
    <name evidence="2" type="ORF">EKO23_01585</name>
</gene>
<dbReference type="InterPro" id="IPR041698">
    <property type="entry name" value="Methyltransf_25"/>
</dbReference>
<dbReference type="Pfam" id="PF13649">
    <property type="entry name" value="Methyltransf_25"/>
    <property type="match status" value="1"/>
</dbReference>
<dbReference type="AlphaFoldDB" id="A0A4V1Y025"/>
<dbReference type="PANTHER" id="PTHR42912">
    <property type="entry name" value="METHYLTRANSFERASE"/>
    <property type="match status" value="1"/>
</dbReference>
<name>A0A4V1Y025_9ACTN</name>
<accession>A0A4V1Y025</accession>
<dbReference type="GO" id="GO:0032259">
    <property type="term" value="P:methylation"/>
    <property type="evidence" value="ECO:0007669"/>
    <property type="project" value="UniProtKB-KW"/>
</dbReference>
<reference evidence="2 3" key="1">
    <citation type="submission" date="2019-01" db="EMBL/GenBank/DDBJ databases">
        <title>Nocardioides guangzhouensis sp. nov., an actinobacterium isolated from soil.</title>
        <authorList>
            <person name="Fu Y."/>
            <person name="Cai Y."/>
            <person name="Lin Z."/>
            <person name="Chen P."/>
        </authorList>
    </citation>
    <scope>NUCLEOTIDE SEQUENCE [LARGE SCALE GENOMIC DNA]</scope>
    <source>
        <strain evidence="2 3">130</strain>
    </source>
</reference>
<dbReference type="Gene3D" id="3.40.50.150">
    <property type="entry name" value="Vaccinia Virus protein VP39"/>
    <property type="match status" value="1"/>
</dbReference>
<dbReference type="SUPFAM" id="SSF53335">
    <property type="entry name" value="S-adenosyl-L-methionine-dependent methyltransferases"/>
    <property type="match status" value="1"/>
</dbReference>
<evidence type="ECO:0000259" key="1">
    <source>
        <dbReference type="Pfam" id="PF13649"/>
    </source>
</evidence>
<evidence type="ECO:0000313" key="2">
    <source>
        <dbReference type="EMBL" id="RYP88769.1"/>
    </source>
</evidence>
<dbReference type="CDD" id="cd02440">
    <property type="entry name" value="AdoMet_MTases"/>
    <property type="match status" value="1"/>
</dbReference>
<sequence length="207" mass="22620">MRDAYDLVADAYAAHFPSTEPEQPVDVAMIDHFVGLLGETPDVLDGGCGAGRMAGLLTDRGCRVQGVDLSPGMVRAARHAHPDIPIGVASLTALPFGDATFDGLLYWYSTIHVPDRKLPTVSREARRVLRPDGHLLVAFQTGHGPREVGEGYRRLGYDVTMVRHHRQPDDLSARFTADGFTEVARLDRAPVAGVERDDQAVLVLRRT</sequence>